<dbReference type="FunCoup" id="A0A1Y1KPZ9">
    <property type="interactions" value="2407"/>
</dbReference>
<evidence type="ECO:0000259" key="5">
    <source>
        <dbReference type="Pfam" id="PF13519"/>
    </source>
</evidence>
<evidence type="ECO:0000313" key="8">
    <source>
        <dbReference type="EMBL" id="JAV63489.1"/>
    </source>
</evidence>
<dbReference type="GO" id="GO:0032039">
    <property type="term" value="C:integrator complex"/>
    <property type="evidence" value="ECO:0007669"/>
    <property type="project" value="InterPro"/>
</dbReference>
<organism evidence="8">
    <name type="scientific">Photinus pyralis</name>
    <name type="common">Common eastern firefly</name>
    <name type="synonym">Lampyris pyralis</name>
    <dbReference type="NCBI Taxonomy" id="7054"/>
    <lineage>
        <taxon>Eukaryota</taxon>
        <taxon>Metazoa</taxon>
        <taxon>Ecdysozoa</taxon>
        <taxon>Arthropoda</taxon>
        <taxon>Hexapoda</taxon>
        <taxon>Insecta</taxon>
        <taxon>Pterygota</taxon>
        <taxon>Neoptera</taxon>
        <taxon>Endopterygota</taxon>
        <taxon>Coleoptera</taxon>
        <taxon>Polyphaga</taxon>
        <taxon>Elateriformia</taxon>
        <taxon>Elateroidea</taxon>
        <taxon>Lampyridae</taxon>
        <taxon>Lampyrinae</taxon>
        <taxon>Photinus</taxon>
    </lineage>
</organism>
<evidence type="ECO:0000313" key="9">
    <source>
        <dbReference type="EMBL" id="KAB0804813.1"/>
    </source>
</evidence>
<dbReference type="InParanoid" id="A0A1Y1KPZ9"/>
<keyword evidence="10" id="KW-1185">Reference proteome</keyword>
<feature type="domain" description="Integrator complex subunit 14 C-terminal" evidence="7">
    <location>
        <begin position="396"/>
        <end position="498"/>
    </location>
</feature>
<dbReference type="PANTHER" id="PTHR13532">
    <property type="match status" value="1"/>
</dbReference>
<evidence type="ECO:0000259" key="7">
    <source>
        <dbReference type="Pfam" id="PF20504"/>
    </source>
</evidence>
<evidence type="ECO:0000256" key="2">
    <source>
        <dbReference type="ARBA" id="ARBA00016816"/>
    </source>
</evidence>
<dbReference type="InterPro" id="IPR002035">
    <property type="entry name" value="VWF_A"/>
</dbReference>
<dbReference type="Proteomes" id="UP000327044">
    <property type="component" value="Unassembled WGS sequence"/>
</dbReference>
<comment type="subcellular location">
    <subcellularLocation>
        <location evidence="1">Nucleus</location>
    </subcellularLocation>
</comment>
<dbReference type="SUPFAM" id="SSF53300">
    <property type="entry name" value="vWA-like"/>
    <property type="match status" value="1"/>
</dbReference>
<dbReference type="InterPro" id="IPR046471">
    <property type="entry name" value="IntS14_C"/>
</dbReference>
<dbReference type="InterPro" id="IPR036465">
    <property type="entry name" value="vWFA_dom_sf"/>
</dbReference>
<reference evidence="9 10" key="2">
    <citation type="journal article" date="2018" name="Elife">
        <title>Firefly genomes illuminate parallel origins of bioluminescence in beetles.</title>
        <authorList>
            <person name="Fallon T.R."/>
            <person name="Lower S.E."/>
            <person name="Chang C.H."/>
            <person name="Bessho-Uehara M."/>
            <person name="Martin G.J."/>
            <person name="Bewick A.J."/>
            <person name="Behringer M."/>
            <person name="Debat H.J."/>
            <person name="Wong I."/>
            <person name="Day J.C."/>
            <person name="Suvorov A."/>
            <person name="Silva C.J."/>
            <person name="Stanger-Hall K.F."/>
            <person name="Hall D.W."/>
            <person name="Schmitz R.J."/>
            <person name="Nelson D.R."/>
            <person name="Lewis S.M."/>
            <person name="Shigenobu S."/>
            <person name="Bybee S.M."/>
            <person name="Larracuente A.M."/>
            <person name="Oba Y."/>
            <person name="Weng J.K."/>
        </authorList>
    </citation>
    <scope>NUCLEOTIDE SEQUENCE [LARGE SCALE GENOMIC DNA]</scope>
    <source>
        <strain evidence="9">1611_PpyrPB1</strain>
        <tissue evidence="9">Whole body</tissue>
    </source>
</reference>
<dbReference type="Pfam" id="PF20504">
    <property type="entry name" value="IntS14_C"/>
    <property type="match status" value="1"/>
</dbReference>
<dbReference type="InterPro" id="IPR039841">
    <property type="entry name" value="INTS14"/>
</dbReference>
<sequence length="500" mass="55404">MPTVLLLDVSLSMVRPVQISENVEISRKYLAIQGINAFLDCLSVHSRLEFIALAAFSSLYEERCAFTRDYNAIKLELQKLEDHDKTAIESALHGVNQLVLGEWGNNSACQIVLITDGNAGIGPMSLSESFSTLNHRNVSNPFPLPFSFPAKLHVVCIAPPDDPNLMKSKPLYQRLVDMAGYNGSLLIPEGGLSEASVVTMFQKLAEEMYTSFRGTLKCGNLESRIMLSPAPIPYIKVTDFDSQTYVLSELIEVCGFIPISDVGSPMAISRHLILPTNNLGKENVPLSMEIDLTSDDDTTEDGKNPSFCVLLHGALKVENMSALVTVGDNWFGFIYSWADSKKKSNLMLTVLTPGSDAIPWLGDLCHLDSTDNLPPDQIGSFPVRPSEKRSYSQNGVVWIRQSGLQSDIQKILRHARKLPEKTQQFYKELNRLRKAAISLGFLDLLNGLAYIFEQECTQLPGSAHPDCALQLTHAAEVLRKTQNKDIKFVILPLHTNYNSS</sequence>
<dbReference type="InterPro" id="IPR045814">
    <property type="entry name" value="IntS14_b-barrel"/>
</dbReference>
<protein>
    <recommendedName>
        <fullName evidence="2">Integrator complex subunit 14</fullName>
    </recommendedName>
</protein>
<evidence type="ECO:0000259" key="6">
    <source>
        <dbReference type="Pfam" id="PF19435"/>
    </source>
</evidence>
<reference evidence="8" key="1">
    <citation type="journal article" date="2016" name="Sci. Rep.">
        <title>Molecular characterization of firefly nuptial gifts: a multi-omics approach sheds light on postcopulatory sexual selection.</title>
        <authorList>
            <person name="Al-Wathiqui N."/>
            <person name="Fallon T.R."/>
            <person name="South A."/>
            <person name="Weng J.K."/>
            <person name="Lewis S.M."/>
        </authorList>
    </citation>
    <scope>NUCLEOTIDE SEQUENCE</scope>
</reference>
<gene>
    <name evidence="9" type="ORF">PPYR_01783</name>
</gene>
<comment type="similarity">
    <text evidence="4">Belongs to the Integrator subunit 14 family.</text>
</comment>
<dbReference type="Pfam" id="PF13519">
    <property type="entry name" value="VWA_2"/>
    <property type="match status" value="1"/>
</dbReference>
<dbReference type="AlphaFoldDB" id="A0A1Y1KPZ9"/>
<evidence type="ECO:0000256" key="1">
    <source>
        <dbReference type="ARBA" id="ARBA00004123"/>
    </source>
</evidence>
<keyword evidence="3" id="KW-0539">Nucleus</keyword>
<evidence type="ECO:0000256" key="4">
    <source>
        <dbReference type="ARBA" id="ARBA00061449"/>
    </source>
</evidence>
<name>A0A1Y1KPZ9_PHOPY</name>
<evidence type="ECO:0000313" key="10">
    <source>
        <dbReference type="Proteomes" id="UP000327044"/>
    </source>
</evidence>
<dbReference type="EMBL" id="GEZM01076985">
    <property type="protein sequence ID" value="JAV63489.1"/>
    <property type="molecule type" value="Transcribed_RNA"/>
</dbReference>
<dbReference type="OrthoDB" id="2374335at2759"/>
<reference evidence="9" key="3">
    <citation type="submission" date="2019-08" db="EMBL/GenBank/DDBJ databases">
        <authorList>
            <consortium name="Photinus pyralis genome working group"/>
            <person name="Fallon T.R."/>
            <person name="Sander Lower S.E."/>
            <person name="Weng J.-K."/>
        </authorList>
    </citation>
    <scope>NUCLEOTIDE SEQUENCE</scope>
    <source>
        <strain evidence="9">1611_PpyrPB1</strain>
        <tissue evidence="9">Whole body</tissue>
    </source>
</reference>
<proteinExistence type="inferred from homology"/>
<dbReference type="PANTHER" id="PTHR13532:SF3">
    <property type="entry name" value="INTEGRATOR COMPLEX SUBUNIT 14"/>
    <property type="match status" value="1"/>
</dbReference>
<dbReference type="GO" id="GO:0034472">
    <property type="term" value="P:snRNA 3'-end processing"/>
    <property type="evidence" value="ECO:0007669"/>
    <property type="project" value="TreeGrafter"/>
</dbReference>
<feature type="domain" description="Integrator complex subunit 14 beta-barrel" evidence="6">
    <location>
        <begin position="209"/>
        <end position="354"/>
    </location>
</feature>
<dbReference type="Pfam" id="PF19435">
    <property type="entry name" value="IntS14_b-barrel"/>
    <property type="match status" value="1"/>
</dbReference>
<feature type="domain" description="VWFA" evidence="5">
    <location>
        <begin position="3"/>
        <end position="117"/>
    </location>
</feature>
<accession>A0A1Y1KPZ9</accession>
<dbReference type="Gene3D" id="3.40.50.410">
    <property type="entry name" value="von Willebrand factor, type A domain"/>
    <property type="match status" value="1"/>
</dbReference>
<dbReference type="EMBL" id="VVIM01000001">
    <property type="protein sequence ID" value="KAB0804813.1"/>
    <property type="molecule type" value="Genomic_DNA"/>
</dbReference>
<dbReference type="CDD" id="cd00198">
    <property type="entry name" value="vWFA"/>
    <property type="match status" value="1"/>
</dbReference>
<evidence type="ECO:0000256" key="3">
    <source>
        <dbReference type="ARBA" id="ARBA00023242"/>
    </source>
</evidence>